<evidence type="ECO:0000256" key="4">
    <source>
        <dbReference type="ARBA" id="ARBA00022842"/>
    </source>
</evidence>
<evidence type="ECO:0000256" key="6">
    <source>
        <dbReference type="ARBA" id="ARBA00023002"/>
    </source>
</evidence>
<feature type="binding site" evidence="13">
    <location>
        <position position="645"/>
    </location>
    <ligand>
        <name>NADP(+)</name>
        <dbReference type="ChEBI" id="CHEBI:58349"/>
    </ligand>
</feature>
<evidence type="ECO:0000313" key="14">
    <source>
        <dbReference type="EMBL" id="OYO13648.1"/>
    </source>
</evidence>
<keyword evidence="3 12" id="KW-0479">Metal-binding</keyword>
<feature type="binding site" evidence="12">
    <location>
        <position position="544"/>
    </location>
    <ligand>
        <name>Mg(2+)</name>
        <dbReference type="ChEBI" id="CHEBI:18420"/>
    </ligand>
</feature>
<feature type="binding site" evidence="11">
    <location>
        <position position="543"/>
    </location>
    <ligand>
        <name>D-threo-isocitrate</name>
        <dbReference type="ChEBI" id="CHEBI:15562"/>
    </ligand>
</feature>
<dbReference type="EC" id="1.1.1.42" evidence="9"/>
<dbReference type="Proteomes" id="UP000215896">
    <property type="component" value="Unassembled WGS sequence"/>
</dbReference>
<evidence type="ECO:0000256" key="3">
    <source>
        <dbReference type="ARBA" id="ARBA00022723"/>
    </source>
</evidence>
<feature type="site" description="Critical for catalysis" evidence="10">
    <location>
        <position position="253"/>
    </location>
</feature>
<protein>
    <recommendedName>
        <fullName evidence="9">Isocitrate dehydrogenase [NADP]</fullName>
        <ecNumber evidence="9">1.1.1.42</ecNumber>
    </recommendedName>
    <alternativeName>
        <fullName evidence="9">Oxalosuccinate decarboxylase</fullName>
    </alternativeName>
</protein>
<keyword evidence="1 9" id="KW-0329">Glyoxylate bypass</keyword>
<feature type="binding site" evidence="12">
    <location>
        <position position="346"/>
    </location>
    <ligand>
        <name>Mg(2+)</name>
        <dbReference type="ChEBI" id="CHEBI:18420"/>
    </ligand>
</feature>
<evidence type="ECO:0000256" key="10">
    <source>
        <dbReference type="PIRSR" id="PIRSR009407-1"/>
    </source>
</evidence>
<dbReference type="PIRSF" id="PIRSF009407">
    <property type="entry name" value="IDH_monmr"/>
    <property type="match status" value="1"/>
</dbReference>
<feature type="binding site" evidence="13">
    <location>
        <position position="133"/>
    </location>
    <ligand>
        <name>NADP(+)</name>
        <dbReference type="ChEBI" id="CHEBI:58349"/>
    </ligand>
</feature>
<evidence type="ECO:0000256" key="12">
    <source>
        <dbReference type="PIRSR" id="PIRSR009407-3"/>
    </source>
</evidence>
<dbReference type="PANTHER" id="PTHR36999">
    <property type="entry name" value="ISOCITRATE DEHYDROGENASE [NADP]"/>
    <property type="match status" value="1"/>
</dbReference>
<name>A0A255GCN8_9ACTN</name>
<dbReference type="EMBL" id="NMVO01000013">
    <property type="protein sequence ID" value="OYO13648.1"/>
    <property type="molecule type" value="Genomic_DNA"/>
</dbReference>
<evidence type="ECO:0000256" key="1">
    <source>
        <dbReference type="ARBA" id="ARBA00022435"/>
    </source>
</evidence>
<evidence type="ECO:0000313" key="15">
    <source>
        <dbReference type="Proteomes" id="UP000215896"/>
    </source>
</evidence>
<evidence type="ECO:0000256" key="13">
    <source>
        <dbReference type="PIRSR" id="PIRSR009407-4"/>
    </source>
</evidence>
<keyword evidence="15" id="KW-1185">Reference proteome</keyword>
<dbReference type="PANTHER" id="PTHR36999:SF1">
    <property type="entry name" value="ISOCITRATE DEHYDROGENASE (NADP(+))"/>
    <property type="match status" value="1"/>
</dbReference>
<keyword evidence="5 9" id="KW-0521">NADP</keyword>
<feature type="binding site" evidence="13">
    <location>
        <begin position="596"/>
        <end position="598"/>
    </location>
    <ligand>
        <name>NADP(+)</name>
        <dbReference type="ChEBI" id="CHEBI:58349"/>
    </ligand>
</feature>
<dbReference type="GO" id="GO:0006097">
    <property type="term" value="P:glyoxylate cycle"/>
    <property type="evidence" value="ECO:0007669"/>
    <property type="project" value="UniProtKB-KW"/>
</dbReference>
<comment type="similarity">
    <text evidence="8 9">Belongs to the monomeric-type IDH family.</text>
</comment>
<dbReference type="OrthoDB" id="9807643at2"/>
<sequence length="737" mass="80034">MPKIIYTLTDEAPMLATFSFKPIVDAFAAAAGVEVEARDISLAGRILAAFADRLPSDQRVADALAELGELAKTPDANIIKLPNISASVPQLKAAVAELKAQGFDLPDYPESPQSEADKEIRARYDAVKGSAVNPVLREGNSDRRAPAAVKNYARKHPHSMGAWTPESKTEVATMSDHDFRHNEDSVIIPAADTLQIRLEANDGSTTVLKESIPVLEGEVIDATFLSAGELDEFLAEQIRRAKEQDLLFSVHLKATMMKVSDPIIFGHVIKIFFDEVFAKYGDDLAAAGLSPNDGLAAIFAGLEKLPNSAEIRAAFDQAIADGPRLAMVNSDKGITNLHVPSDVIVDASMPAMIRTSGQMWGPDGNQADTLAVIPDSSYAGIYQAVIDDCRKHGAYDPTTMGSVPNVGLMAQKAEEYGSHDKTFEIPAAGRVQIVNSTGEVLTEHQVEAGDIWRACQTKDAPIRDWVKLAVDRARASETPAVFWLDETRSHDQNLITLVKKYLAELDTDGLDIQIMSPIDAARFSVERIRAGKDTISVTGNVLRDYNTDLFPILELGTSAKMLSVVPLMAGGGLFETGAGGSAPKHVQQLIAEDYLRWDSLGEFLALAESLRHLAGTYDNAGARVLGDALDKATETLLNENKSPARKLGQIDNRGSHFWLARYWAEELAKQTEDPELAKKFQPVAEQLVAQTDAIDAELIGVQGKPADIGGYYRPDEDKTIAVMRPSQTLNEIIDQLR</sequence>
<keyword evidence="2 9" id="KW-0816">Tricarboxylic acid cycle</keyword>
<dbReference type="NCBIfam" id="TIGR00178">
    <property type="entry name" value="monomer_idh"/>
    <property type="match status" value="1"/>
</dbReference>
<dbReference type="Pfam" id="PF03971">
    <property type="entry name" value="IDH"/>
    <property type="match status" value="1"/>
</dbReference>
<feature type="binding site" evidence="13">
    <location>
        <begin position="80"/>
        <end position="85"/>
    </location>
    <ligand>
        <name>NADP(+)</name>
        <dbReference type="ChEBI" id="CHEBI:58349"/>
    </ligand>
</feature>
<accession>A0A255GCN8</accession>
<feature type="binding site" evidence="13">
    <location>
        <position position="585"/>
    </location>
    <ligand>
        <name>NADP(+)</name>
        <dbReference type="ChEBI" id="CHEBI:58349"/>
    </ligand>
</feature>
<organism evidence="14 15">
    <name type="scientific">Enemella evansiae</name>
    <dbReference type="NCBI Taxonomy" id="2016499"/>
    <lineage>
        <taxon>Bacteria</taxon>
        <taxon>Bacillati</taxon>
        <taxon>Actinomycetota</taxon>
        <taxon>Actinomycetes</taxon>
        <taxon>Propionibacteriales</taxon>
        <taxon>Propionibacteriaceae</taxon>
        <taxon>Enemella</taxon>
    </lineage>
</organism>
<dbReference type="SUPFAM" id="SSF53659">
    <property type="entry name" value="Isocitrate/Isopropylmalate dehydrogenase-like"/>
    <property type="match status" value="1"/>
</dbReference>
<proteinExistence type="inferred from homology"/>
<keyword evidence="6 9" id="KW-0560">Oxidoreductase</keyword>
<comment type="catalytic activity">
    <reaction evidence="7 9">
        <text>D-threo-isocitrate + NADP(+) = 2-oxoglutarate + CO2 + NADPH</text>
        <dbReference type="Rhea" id="RHEA:19629"/>
        <dbReference type="ChEBI" id="CHEBI:15562"/>
        <dbReference type="ChEBI" id="CHEBI:16526"/>
        <dbReference type="ChEBI" id="CHEBI:16810"/>
        <dbReference type="ChEBI" id="CHEBI:57783"/>
        <dbReference type="ChEBI" id="CHEBI:58349"/>
        <dbReference type="EC" id="1.1.1.42"/>
    </reaction>
</comment>
<reference evidence="14 15" key="1">
    <citation type="submission" date="2017-07" db="EMBL/GenBank/DDBJ databases">
        <title>Draft whole genome sequences of clinical Proprionibacteriaceae strains.</title>
        <authorList>
            <person name="Bernier A.-M."/>
            <person name="Bernard K."/>
            <person name="Domingo M.-C."/>
        </authorList>
    </citation>
    <scope>NUCLEOTIDE SEQUENCE [LARGE SCALE GENOMIC DNA]</scope>
    <source>
        <strain evidence="14 15">NML 030167</strain>
    </source>
</reference>
<dbReference type="AlphaFoldDB" id="A0A255GCN8"/>
<evidence type="ECO:0000256" key="8">
    <source>
        <dbReference type="ARBA" id="ARBA00046318"/>
    </source>
</evidence>
<feature type="binding site" evidence="12">
    <location>
        <position position="548"/>
    </location>
    <ligand>
        <name>Mg(2+)</name>
        <dbReference type="ChEBI" id="CHEBI:18420"/>
    </ligand>
</feature>
<evidence type="ECO:0000256" key="5">
    <source>
        <dbReference type="ARBA" id="ARBA00022857"/>
    </source>
</evidence>
<evidence type="ECO:0000256" key="2">
    <source>
        <dbReference type="ARBA" id="ARBA00022532"/>
    </source>
</evidence>
<dbReference type="GO" id="GO:0046872">
    <property type="term" value="F:metal ion binding"/>
    <property type="evidence" value="ECO:0007669"/>
    <property type="project" value="UniProtKB-KW"/>
</dbReference>
<evidence type="ECO:0000256" key="9">
    <source>
        <dbReference type="PIRNR" id="PIRNR009407"/>
    </source>
</evidence>
<feature type="binding site" evidence="11">
    <location>
        <position position="143"/>
    </location>
    <ligand>
        <name>D-threo-isocitrate</name>
        <dbReference type="ChEBI" id="CHEBI:15562"/>
    </ligand>
</feature>
<dbReference type="RefSeq" id="WP_094405736.1">
    <property type="nucleotide sequence ID" value="NZ_NMVO01000013.1"/>
</dbReference>
<comment type="cofactor">
    <cofactor evidence="12">
        <name>Mg(2+)</name>
        <dbReference type="ChEBI" id="CHEBI:18420"/>
    </cofactor>
    <cofactor evidence="12">
        <name>Mn(2+)</name>
        <dbReference type="ChEBI" id="CHEBI:29035"/>
    </cofactor>
    <text evidence="12">Binds 1 Mg(2+) or Mn(2+) ion per subunit.</text>
</comment>
<dbReference type="GO" id="GO:0004450">
    <property type="term" value="F:isocitrate dehydrogenase (NADP+) activity"/>
    <property type="evidence" value="ECO:0007669"/>
    <property type="project" value="UniProtKB-EC"/>
</dbReference>
<feature type="binding site" evidence="11">
    <location>
        <begin position="130"/>
        <end position="137"/>
    </location>
    <ligand>
        <name>substrate</name>
    </ligand>
</feature>
<feature type="site" description="Critical for catalysis" evidence="10">
    <location>
        <position position="416"/>
    </location>
</feature>
<feature type="binding site" evidence="13">
    <location>
        <begin position="580"/>
        <end position="581"/>
    </location>
    <ligand>
        <name>NADP(+)</name>
        <dbReference type="ChEBI" id="CHEBI:58349"/>
    </ligand>
</feature>
<evidence type="ECO:0000256" key="11">
    <source>
        <dbReference type="PIRSR" id="PIRSR009407-2"/>
    </source>
</evidence>
<keyword evidence="4 12" id="KW-0460">Magnesium</keyword>
<comment type="caution">
    <text evidence="14">The sequence shown here is derived from an EMBL/GenBank/DDBJ whole genome shotgun (WGS) entry which is preliminary data.</text>
</comment>
<gene>
    <name evidence="14" type="ORF">CGZ94_11865</name>
</gene>
<dbReference type="GO" id="GO:0006099">
    <property type="term" value="P:tricarboxylic acid cycle"/>
    <property type="evidence" value="ECO:0007669"/>
    <property type="project" value="UniProtKB-KW"/>
</dbReference>
<evidence type="ECO:0000256" key="7">
    <source>
        <dbReference type="ARBA" id="ARBA00023554"/>
    </source>
</evidence>
<dbReference type="InterPro" id="IPR004436">
    <property type="entry name" value="Isocitrate_DH_NADP_mono"/>
</dbReference>